<evidence type="ECO:0000313" key="1">
    <source>
        <dbReference type="EMBL" id="CAB4123935.1"/>
    </source>
</evidence>
<protein>
    <submittedName>
        <fullName evidence="1">Uncharacterized protein</fullName>
    </submittedName>
</protein>
<reference evidence="1" key="1">
    <citation type="submission" date="2020-04" db="EMBL/GenBank/DDBJ databases">
        <authorList>
            <person name="Chiriac C."/>
            <person name="Salcher M."/>
            <person name="Ghai R."/>
            <person name="Kavagutti S V."/>
        </authorList>
    </citation>
    <scope>NUCLEOTIDE SEQUENCE</scope>
</reference>
<dbReference type="EMBL" id="LR796174">
    <property type="protein sequence ID" value="CAB4123935.1"/>
    <property type="molecule type" value="Genomic_DNA"/>
</dbReference>
<gene>
    <name evidence="1" type="ORF">UFOVP46_132</name>
</gene>
<sequence>MAKKIETKCDCGVKVIEAQLKDVADVCDVCKKQIQVAAVLAAETKVDWFNK</sequence>
<organism evidence="1">
    <name type="scientific">uncultured Caudovirales phage</name>
    <dbReference type="NCBI Taxonomy" id="2100421"/>
    <lineage>
        <taxon>Viruses</taxon>
        <taxon>Duplodnaviria</taxon>
        <taxon>Heunggongvirae</taxon>
        <taxon>Uroviricota</taxon>
        <taxon>Caudoviricetes</taxon>
        <taxon>Peduoviridae</taxon>
        <taxon>Maltschvirus</taxon>
        <taxon>Maltschvirus maltsch</taxon>
    </lineage>
</organism>
<name>A0A6J5KS02_9CAUD</name>
<proteinExistence type="predicted"/>
<accession>A0A6J5KS02</accession>